<gene>
    <name evidence="2" type="ORF">scyTo_0017363</name>
</gene>
<dbReference type="OMA" id="ILQDAFW"/>
<dbReference type="AlphaFoldDB" id="A0A401PR40"/>
<comment type="caution">
    <text evidence="2">The sequence shown here is derived from an EMBL/GenBank/DDBJ whole genome shotgun (WGS) entry which is preliminary data.</text>
</comment>
<accession>A0A401PR40</accession>
<comment type="similarity">
    <text evidence="1">Belongs to the FAM227 family.</text>
</comment>
<dbReference type="OrthoDB" id="73353at2759"/>
<feature type="non-terminal residue" evidence="2">
    <location>
        <position position="1"/>
    </location>
</feature>
<dbReference type="PANTHER" id="PTHR33560">
    <property type="entry name" value="PROTEIN FAM227B"/>
    <property type="match status" value="1"/>
</dbReference>
<name>A0A401PR40_SCYTO</name>
<protein>
    <submittedName>
        <fullName evidence="2">Uncharacterized protein</fullName>
    </submittedName>
</protein>
<reference evidence="2 3" key="1">
    <citation type="journal article" date="2018" name="Nat. Ecol. Evol.">
        <title>Shark genomes provide insights into elasmobranch evolution and the origin of vertebrates.</title>
        <authorList>
            <person name="Hara Y"/>
            <person name="Yamaguchi K"/>
            <person name="Onimaru K"/>
            <person name="Kadota M"/>
            <person name="Koyanagi M"/>
            <person name="Keeley SD"/>
            <person name="Tatsumi K"/>
            <person name="Tanaka K"/>
            <person name="Motone F"/>
            <person name="Kageyama Y"/>
            <person name="Nozu R"/>
            <person name="Adachi N"/>
            <person name="Nishimura O"/>
            <person name="Nakagawa R"/>
            <person name="Tanegashima C"/>
            <person name="Kiyatake I"/>
            <person name="Matsumoto R"/>
            <person name="Murakumo K"/>
            <person name="Nishida K"/>
            <person name="Terakita A"/>
            <person name="Kuratani S"/>
            <person name="Sato K"/>
            <person name="Hyodo S Kuraku.S."/>
        </authorList>
    </citation>
    <scope>NUCLEOTIDE SEQUENCE [LARGE SCALE GENOMIC DNA]</scope>
</reference>
<evidence type="ECO:0000256" key="1">
    <source>
        <dbReference type="ARBA" id="ARBA00008666"/>
    </source>
</evidence>
<evidence type="ECO:0000313" key="2">
    <source>
        <dbReference type="EMBL" id="GCB75583.1"/>
    </source>
</evidence>
<dbReference type="Proteomes" id="UP000288216">
    <property type="component" value="Unassembled WGS sequence"/>
</dbReference>
<feature type="non-terminal residue" evidence="2">
    <location>
        <position position="300"/>
    </location>
</feature>
<dbReference type="InterPro" id="IPR029417">
    <property type="entry name" value="FAM227"/>
</dbReference>
<organism evidence="2 3">
    <name type="scientific">Scyliorhinus torazame</name>
    <name type="common">Cloudy catshark</name>
    <name type="synonym">Catulus torazame</name>
    <dbReference type="NCBI Taxonomy" id="75743"/>
    <lineage>
        <taxon>Eukaryota</taxon>
        <taxon>Metazoa</taxon>
        <taxon>Chordata</taxon>
        <taxon>Craniata</taxon>
        <taxon>Vertebrata</taxon>
        <taxon>Chondrichthyes</taxon>
        <taxon>Elasmobranchii</taxon>
        <taxon>Galeomorphii</taxon>
        <taxon>Galeoidea</taxon>
        <taxon>Carcharhiniformes</taxon>
        <taxon>Scyliorhinidae</taxon>
        <taxon>Scyliorhinus</taxon>
    </lineage>
</organism>
<proteinExistence type="inferred from homology"/>
<dbReference type="Pfam" id="PF14922">
    <property type="entry name" value="FWWh"/>
    <property type="match status" value="1"/>
</dbReference>
<evidence type="ECO:0000313" key="3">
    <source>
        <dbReference type="Proteomes" id="UP000288216"/>
    </source>
</evidence>
<sequence length="300" mass="35236">NNWPALPRDEDEFQQSIQPDIFSSYESTVQYIREHVPFEMEVLDNIGQRIDLFVSRLEKYSSKILLDEPSESKDPRFYVRTYAFLTQTEGSDALQTHPSRKLSEELLFARRGKTVEAQHFPGFNPLAFTELPGQIEAIQLLNWVRRAQNINLGYQSTLKKLILSVPSVAILQDAFWWFFLSKFEPSQEDQDYLFTRISDSFVALFMIAPPQVLDIFLEDYPNCLAQAVFAIFCKAYPDSHYQFGDDFKNELTELFSLWITGLKPEPFSWKKWNLEWLEKSINKKGPDRKERIQHELELKL</sequence>
<dbReference type="PANTHER" id="PTHR33560:SF2">
    <property type="entry name" value="PROTEIN FAM227B"/>
    <property type="match status" value="1"/>
</dbReference>
<keyword evidence="3" id="KW-1185">Reference proteome</keyword>
<dbReference type="EMBL" id="BFAA01011215">
    <property type="protein sequence ID" value="GCB75583.1"/>
    <property type="molecule type" value="Genomic_DNA"/>
</dbReference>